<protein>
    <submittedName>
        <fullName evidence="3">Uncharacterized protein</fullName>
    </submittedName>
</protein>
<dbReference type="Proteomes" id="UP001231701">
    <property type="component" value="Chromosome"/>
</dbReference>
<dbReference type="EMBL" id="CP121271">
    <property type="protein sequence ID" value="WMC90352.1"/>
    <property type="molecule type" value="Genomic_DNA"/>
</dbReference>
<evidence type="ECO:0000256" key="1">
    <source>
        <dbReference type="SAM" id="MobiDB-lite"/>
    </source>
</evidence>
<evidence type="ECO:0000313" key="4">
    <source>
        <dbReference type="Proteomes" id="UP001231701"/>
    </source>
</evidence>
<proteinExistence type="predicted"/>
<dbReference type="RefSeq" id="WP_193515224.1">
    <property type="nucleotide sequence ID" value="NZ_CP121271.1"/>
</dbReference>
<reference evidence="3" key="1">
    <citation type="submission" date="2023-03" db="EMBL/GenBank/DDBJ databases">
        <title>Borrelidin-producing and root-colonizing Streptomyces rochei is a potent biopesticide for soil-borne oomycete-caused plant diseases.</title>
        <authorList>
            <person name="Zhou D."/>
            <person name="Wang X."/>
            <person name="Navarro-Munoz J.C."/>
            <person name="Li W."/>
            <person name="Li J."/>
            <person name="Jiu M."/>
            <person name="Deng S."/>
            <person name="Ye Y."/>
            <person name="Daly P."/>
            <person name="Wei L."/>
        </authorList>
    </citation>
    <scope>NUCLEOTIDE SEQUENCE</scope>
    <source>
        <strain evidence="3">JK1</strain>
    </source>
</reference>
<feature type="transmembrane region" description="Helical" evidence="2">
    <location>
        <begin position="140"/>
        <end position="159"/>
    </location>
</feature>
<accession>A0AAX3ZTX9</accession>
<keyword evidence="2" id="KW-1133">Transmembrane helix</keyword>
<gene>
    <name evidence="3" type="ORF">P7W03_34125</name>
</gene>
<feature type="transmembrane region" description="Helical" evidence="2">
    <location>
        <begin position="43"/>
        <end position="61"/>
    </location>
</feature>
<feature type="region of interest" description="Disordered" evidence="1">
    <location>
        <begin position="1"/>
        <end position="20"/>
    </location>
</feature>
<dbReference type="AlphaFoldDB" id="A0AAX3ZTX9"/>
<organism evidence="3 4">
    <name type="scientific">Streptomyces rochei</name>
    <name type="common">Streptomyces parvullus</name>
    <dbReference type="NCBI Taxonomy" id="1928"/>
    <lineage>
        <taxon>Bacteria</taxon>
        <taxon>Bacillati</taxon>
        <taxon>Actinomycetota</taxon>
        <taxon>Actinomycetes</taxon>
        <taxon>Kitasatosporales</taxon>
        <taxon>Streptomycetaceae</taxon>
        <taxon>Streptomyces</taxon>
        <taxon>Streptomyces rochei group</taxon>
    </lineage>
</organism>
<evidence type="ECO:0000256" key="2">
    <source>
        <dbReference type="SAM" id="Phobius"/>
    </source>
</evidence>
<feature type="transmembrane region" description="Helical" evidence="2">
    <location>
        <begin position="73"/>
        <end position="94"/>
    </location>
</feature>
<keyword evidence="2" id="KW-0812">Transmembrane</keyword>
<name>A0AAX3ZTX9_STRRO</name>
<keyword evidence="2" id="KW-0472">Membrane</keyword>
<sequence>MTGGPLRPRLPERPPTPGDLSERDRFAALAEASLPTVRANAEAWRNGLAAFVTLVTTGVVLKGRDTTADLPLGWRTAVTLLIGGGIALCLAGLWQALAAQAGTREVTVSLADIHRRHASVAAYQIALADSAAARLRRGRTIVAVALLCFFLGIVATWWAPAAEPDPAAYVTVTHDGTSTCGTLAGADGASVRIKVAGTAETVVVPTDKVTALRVVERC</sequence>
<dbReference type="GeneID" id="90947183"/>
<evidence type="ECO:0000313" key="3">
    <source>
        <dbReference type="EMBL" id="WMC90352.1"/>
    </source>
</evidence>